<evidence type="ECO:0000259" key="6">
    <source>
        <dbReference type="PROSITE" id="PS51387"/>
    </source>
</evidence>
<dbReference type="GO" id="GO:0005739">
    <property type="term" value="C:mitochondrion"/>
    <property type="evidence" value="ECO:0007669"/>
    <property type="project" value="TreeGrafter"/>
</dbReference>
<gene>
    <name evidence="7" type="ORF">FVE85_8401</name>
</gene>
<evidence type="ECO:0000256" key="2">
    <source>
        <dbReference type="ARBA" id="ARBA00008000"/>
    </source>
</evidence>
<dbReference type="PANTHER" id="PTHR43716:SF1">
    <property type="entry name" value="D-2-HYDROXYGLUTARATE DEHYDROGENASE, MITOCHONDRIAL"/>
    <property type="match status" value="1"/>
</dbReference>
<accession>A0A5J4YKE3</accession>
<dbReference type="InterPro" id="IPR016169">
    <property type="entry name" value="FAD-bd_PCMH_sub2"/>
</dbReference>
<dbReference type="FunFam" id="3.30.70.2190:FF:000001">
    <property type="entry name" value="D-2-hydroxyglutarate dehydrogenase mitochondrial"/>
    <property type="match status" value="1"/>
</dbReference>
<dbReference type="Pfam" id="PF02913">
    <property type="entry name" value="FAD-oxidase_C"/>
    <property type="match status" value="1"/>
</dbReference>
<dbReference type="InterPro" id="IPR006094">
    <property type="entry name" value="Oxid_FAD_bind_N"/>
</dbReference>
<dbReference type="Gene3D" id="1.10.45.10">
    <property type="entry name" value="Vanillyl-alcohol Oxidase, Chain A, domain 4"/>
    <property type="match status" value="1"/>
</dbReference>
<keyword evidence="5" id="KW-0560">Oxidoreductase</keyword>
<sequence>MGKAAGWLGMRCLTLSTGPKAGAWRRWMSVTPNVRKVEPKRDARYGALTDAHAGALEQLVGGSANVITDEEHLKAYNSCWMNKFHGQSKLVLRPRSTEQVSAVVAYCNEHRLALVPQGGNTGLVGGSVPLFDEIILSLGKMDKIESFDDISGVAVTQAGVVLETLDTFVGERGYRVPLDLGAKGSCQIGGNVATHAGGSRFVKYGSLRNSVLGMEVVTGDGTVIDSLKVLKKDNTGYDLKSLFIGSEGTLGIITQLSIACVKRPHASQVALFACESFDSVKKVLPLARTRLGETLSAIEFMDGAAVQLALKHLHHVEDPMPGEQHPFYVLVEAESAENFVVEQLMDRFVTEAFEAGLAVNGVMSQNDDQKHKMWALRESLPEAVQKSGNATFKYDVSLPMDAFYALVEDTRSRVRGQEGVHCVGWGHIGDGNLHLNLSAPSKGLSELLEPWVYEWVSKHRGSISAEHGLGQMKNHGILYSRTAPELALMRQLKQVFDPNAILNPYKMLPLV</sequence>
<dbReference type="InterPro" id="IPR016164">
    <property type="entry name" value="FAD-linked_Oxase-like_C"/>
</dbReference>
<dbReference type="InterPro" id="IPR004113">
    <property type="entry name" value="FAD-bd_oxidored_4_C"/>
</dbReference>
<dbReference type="PANTHER" id="PTHR43716">
    <property type="entry name" value="D-2-HYDROXYGLUTARATE DEHYDROGENASE, MITOCHONDRIAL"/>
    <property type="match status" value="1"/>
</dbReference>
<evidence type="ECO:0000256" key="4">
    <source>
        <dbReference type="ARBA" id="ARBA00022827"/>
    </source>
</evidence>
<dbReference type="SUPFAM" id="SSF56176">
    <property type="entry name" value="FAD-binding/transporter-associated domain-like"/>
    <property type="match status" value="1"/>
</dbReference>
<dbReference type="InterPro" id="IPR051264">
    <property type="entry name" value="FAD-oxidored/transferase_4"/>
</dbReference>
<comment type="cofactor">
    <cofactor evidence="1">
        <name>FAD</name>
        <dbReference type="ChEBI" id="CHEBI:57692"/>
    </cofactor>
</comment>
<keyword evidence="8" id="KW-1185">Reference proteome</keyword>
<dbReference type="EMBL" id="VRMN01000011">
    <property type="protein sequence ID" value="KAA8491919.1"/>
    <property type="molecule type" value="Genomic_DNA"/>
</dbReference>
<dbReference type="FunFam" id="1.10.45.10:FF:000001">
    <property type="entry name" value="D-lactate dehydrogenase mitochondrial"/>
    <property type="match status" value="1"/>
</dbReference>
<dbReference type="Gene3D" id="3.30.465.10">
    <property type="match status" value="1"/>
</dbReference>
<keyword evidence="4" id="KW-0274">FAD</keyword>
<evidence type="ECO:0000313" key="7">
    <source>
        <dbReference type="EMBL" id="KAA8491919.1"/>
    </source>
</evidence>
<dbReference type="Gene3D" id="3.30.43.10">
    <property type="entry name" value="Uridine Diphospho-n-acetylenolpyruvylglucosamine Reductase, domain 2"/>
    <property type="match status" value="1"/>
</dbReference>
<dbReference type="PROSITE" id="PS51387">
    <property type="entry name" value="FAD_PCMH"/>
    <property type="match status" value="1"/>
</dbReference>
<dbReference type="GO" id="GO:0071949">
    <property type="term" value="F:FAD binding"/>
    <property type="evidence" value="ECO:0007669"/>
    <property type="project" value="InterPro"/>
</dbReference>
<dbReference type="AlphaFoldDB" id="A0A5J4YKE3"/>
<dbReference type="Proteomes" id="UP000324585">
    <property type="component" value="Unassembled WGS sequence"/>
</dbReference>
<evidence type="ECO:0000256" key="1">
    <source>
        <dbReference type="ARBA" id="ARBA00001974"/>
    </source>
</evidence>
<reference evidence="8" key="1">
    <citation type="journal article" date="2019" name="Nat. Commun.">
        <title>Expansion of phycobilisome linker gene families in mesophilic red algae.</title>
        <authorList>
            <person name="Lee J."/>
            <person name="Kim D."/>
            <person name="Bhattacharya D."/>
            <person name="Yoon H.S."/>
        </authorList>
    </citation>
    <scope>NUCLEOTIDE SEQUENCE [LARGE SCALE GENOMIC DNA]</scope>
    <source>
        <strain evidence="8">CCMP 1328</strain>
    </source>
</reference>
<dbReference type="Gene3D" id="3.30.70.2740">
    <property type="match status" value="1"/>
</dbReference>
<dbReference type="InterPro" id="IPR016171">
    <property type="entry name" value="Vanillyl_alc_oxidase_C-sub2"/>
</dbReference>
<dbReference type="SUPFAM" id="SSF55103">
    <property type="entry name" value="FAD-linked oxidases, C-terminal domain"/>
    <property type="match status" value="1"/>
</dbReference>
<dbReference type="Gene3D" id="3.30.70.2190">
    <property type="match status" value="1"/>
</dbReference>
<dbReference type="OrthoDB" id="5332616at2759"/>
<evidence type="ECO:0000256" key="5">
    <source>
        <dbReference type="ARBA" id="ARBA00023002"/>
    </source>
</evidence>
<dbReference type="FunFam" id="3.30.465.10:FF:000001">
    <property type="entry name" value="D-2-hydroxyglutarate dehydrogenase, mitochondrial"/>
    <property type="match status" value="1"/>
</dbReference>
<dbReference type="Pfam" id="PF01565">
    <property type="entry name" value="FAD_binding_4"/>
    <property type="match status" value="1"/>
</dbReference>
<protein>
    <submittedName>
        <fullName evidence="7">Putative D-2-hydroxyglutarate dehydrogenase, mitochondrial</fullName>
    </submittedName>
</protein>
<evidence type="ECO:0000256" key="3">
    <source>
        <dbReference type="ARBA" id="ARBA00022630"/>
    </source>
</evidence>
<organism evidence="7 8">
    <name type="scientific">Porphyridium purpureum</name>
    <name type="common">Red alga</name>
    <name type="synonym">Porphyridium cruentum</name>
    <dbReference type="NCBI Taxonomy" id="35688"/>
    <lineage>
        <taxon>Eukaryota</taxon>
        <taxon>Rhodophyta</taxon>
        <taxon>Bangiophyceae</taxon>
        <taxon>Porphyridiales</taxon>
        <taxon>Porphyridiaceae</taxon>
        <taxon>Porphyridium</taxon>
    </lineage>
</organism>
<dbReference type="InterPro" id="IPR036318">
    <property type="entry name" value="FAD-bd_PCMH-like_sf"/>
</dbReference>
<name>A0A5J4YKE3_PORPP</name>
<dbReference type="FunFam" id="3.30.43.10:FF:000011">
    <property type="entry name" value="D-lactate dehydrogenase (Cytochrome)"/>
    <property type="match status" value="1"/>
</dbReference>
<dbReference type="OMA" id="YNEDWMR"/>
<keyword evidence="3" id="KW-0285">Flavoprotein</keyword>
<comment type="similarity">
    <text evidence="2">Belongs to the FAD-binding oxidoreductase/transferase type 4 family.</text>
</comment>
<dbReference type="GO" id="GO:0016491">
    <property type="term" value="F:oxidoreductase activity"/>
    <property type="evidence" value="ECO:0007669"/>
    <property type="project" value="UniProtKB-KW"/>
</dbReference>
<proteinExistence type="inferred from homology"/>
<evidence type="ECO:0000313" key="8">
    <source>
        <dbReference type="Proteomes" id="UP000324585"/>
    </source>
</evidence>
<feature type="domain" description="FAD-binding PCMH-type" evidence="6">
    <location>
        <begin position="84"/>
        <end position="263"/>
    </location>
</feature>
<dbReference type="InterPro" id="IPR016166">
    <property type="entry name" value="FAD-bd_PCMH"/>
</dbReference>
<dbReference type="InterPro" id="IPR016167">
    <property type="entry name" value="FAD-bd_PCMH_sub1"/>
</dbReference>
<comment type="caution">
    <text evidence="7">The sequence shown here is derived from an EMBL/GenBank/DDBJ whole genome shotgun (WGS) entry which is preliminary data.</text>
</comment>